<evidence type="ECO:0000256" key="5">
    <source>
        <dbReference type="ARBA" id="ARBA00023267"/>
    </source>
</evidence>
<name>A0A9D2IGX8_9FIRM</name>
<dbReference type="SMART" id="SM00878">
    <property type="entry name" value="Biotin_carb_C"/>
    <property type="match status" value="1"/>
</dbReference>
<dbReference type="GO" id="GO:0004736">
    <property type="term" value="F:pyruvate carboxylase activity"/>
    <property type="evidence" value="ECO:0007669"/>
    <property type="project" value="UniProtKB-EC"/>
</dbReference>
<reference evidence="10" key="1">
    <citation type="journal article" date="2021" name="PeerJ">
        <title>Extensive microbial diversity within the chicken gut microbiome revealed by metagenomics and culture.</title>
        <authorList>
            <person name="Gilroy R."/>
            <person name="Ravi A."/>
            <person name="Getino M."/>
            <person name="Pursley I."/>
            <person name="Horton D.L."/>
            <person name="Alikhan N.F."/>
            <person name="Baker D."/>
            <person name="Gharbi K."/>
            <person name="Hall N."/>
            <person name="Watson M."/>
            <person name="Adriaenssens E.M."/>
            <person name="Foster-Nyarko E."/>
            <person name="Jarju S."/>
            <person name="Secka A."/>
            <person name="Antonio M."/>
            <person name="Oren A."/>
            <person name="Chaudhuri R.R."/>
            <person name="La Ragione R."/>
            <person name="Hildebrand F."/>
            <person name="Pallen M.J."/>
        </authorList>
    </citation>
    <scope>NUCLEOTIDE SEQUENCE</scope>
    <source>
        <strain evidence="10">CHK192-9172</strain>
    </source>
</reference>
<dbReference type="EC" id="6.4.1.1" evidence="10"/>
<dbReference type="PROSITE" id="PS50979">
    <property type="entry name" value="BC"/>
    <property type="match status" value="1"/>
</dbReference>
<feature type="non-terminal residue" evidence="10">
    <location>
        <position position="926"/>
    </location>
</feature>
<gene>
    <name evidence="10" type="ORF">IAA08_11975</name>
</gene>
<dbReference type="SUPFAM" id="SSF51569">
    <property type="entry name" value="Aldolase"/>
    <property type="match status" value="1"/>
</dbReference>
<keyword evidence="3 6" id="KW-0547">Nucleotide-binding</keyword>
<keyword evidence="2 10" id="KW-0436">Ligase</keyword>
<dbReference type="Pfam" id="PF02785">
    <property type="entry name" value="Biotin_carb_C"/>
    <property type="match status" value="1"/>
</dbReference>
<dbReference type="InterPro" id="IPR000891">
    <property type="entry name" value="PYR_CT"/>
</dbReference>
<proteinExistence type="predicted"/>
<reference evidence="10" key="2">
    <citation type="submission" date="2021-04" db="EMBL/GenBank/DDBJ databases">
        <authorList>
            <person name="Gilroy R."/>
        </authorList>
    </citation>
    <scope>NUCLEOTIDE SEQUENCE</scope>
    <source>
        <strain evidence="10">CHK192-9172</strain>
    </source>
</reference>
<dbReference type="InterPro" id="IPR055268">
    <property type="entry name" value="PCB-like"/>
</dbReference>
<sequence>MNKTIKPFKKVLVANRGEIAIRVFRALNELGITTVGVFSKEDRYALFRSKADESYPLNPEKGPIDAYLDIDTIIKIALAANVDAIHPGYGFLSENPDFVDACEKNGIIFIGPSSRIMNAMGDKISSKQMAIEAQVPIIPGVDHAIKEYEEAKKIALEVGFPIMLKASNGGGGRGMRIVNCVEDLAKEFEEAKNESKKAFGDDKIFIEKYLRSPKHIEVQILGDNYGNVVHLFDRDCSVQRRHQKVVEYAPAFSVPDETRQIIFDSAIRLAKKVSYRNAGTLEFLVDADNNPYFIEMNPRIQVEHTVTEMITGIDLVQSQILIAEGYSLDSKEIGIPSQDSIHCIGYAIQTRVTTEDPSNNFLPDTGEITVYRSGSGNGIRLDGGNAYTGAVISPFYDSLLVKAISHDRTFEGAVRKSIRAMREMRIRGVKTNIPFLINVLNHPTFISGKCYTTFIEETPELFQLEQSQDRATKIIEFLGDRIVNSNNGPKGFFENRVLPKYDKEAPVYGARDEFLKLGPKDFMQKIKDAKKLYVTDTTMRDAQQSLMATRMRSKDLCGAAYATNAFMQNAFSVEAWGGATYDTAYRFLKESPWKRLELLRKRMPNTLIQMLLRASNAVGYSNYPDNVVQEFIRISAKRGIDVFRIFDSLNWVENMKMPIEEALKTGKIVEGTICYTGDISSPDETKYTLDYYVKKARELEALGCHAIAIKDMAGLLKPLAARTLVSTLKEEIHVPLHLHTHDSTGNGVSTVLMAAGAGVDIVDLAIESMSSLTSQPSMNAVVEALRGTERDTGLKFEELDELSRYYGRIRKVYAAFESDMKAPNAEIYKYEIPGGQYSNLLAQVTSMGSADDFEAIKSLYKDANELLGNIVKVTPTSKAVGDLAIFMYKNGLTKDNILTDGASLSYPDSVVDYFHGMMGQPDGGFP</sequence>
<dbReference type="GO" id="GO:0006094">
    <property type="term" value="P:gluconeogenesis"/>
    <property type="evidence" value="ECO:0007669"/>
    <property type="project" value="InterPro"/>
</dbReference>
<dbReference type="Proteomes" id="UP000824024">
    <property type="component" value="Unassembled WGS sequence"/>
</dbReference>
<dbReference type="SUPFAM" id="SSF51246">
    <property type="entry name" value="Rudiment single hybrid motif"/>
    <property type="match status" value="1"/>
</dbReference>
<dbReference type="NCBIfam" id="TIGR01235">
    <property type="entry name" value="pyruv_carbox"/>
    <property type="match status" value="1"/>
</dbReference>
<dbReference type="GO" id="GO:0046872">
    <property type="term" value="F:metal ion binding"/>
    <property type="evidence" value="ECO:0007669"/>
    <property type="project" value="InterPro"/>
</dbReference>
<dbReference type="EMBL" id="DXCH01000320">
    <property type="protein sequence ID" value="HIZ08637.1"/>
    <property type="molecule type" value="Genomic_DNA"/>
</dbReference>
<dbReference type="InterPro" id="IPR011761">
    <property type="entry name" value="ATP-grasp"/>
</dbReference>
<dbReference type="PROSITE" id="PS00866">
    <property type="entry name" value="CPSASE_1"/>
    <property type="match status" value="1"/>
</dbReference>
<keyword evidence="4 6" id="KW-0067">ATP-binding</keyword>
<comment type="caution">
    <text evidence="10">The sequence shown here is derived from an EMBL/GenBank/DDBJ whole genome shotgun (WGS) entry which is preliminary data.</text>
</comment>
<dbReference type="SUPFAM" id="SSF52440">
    <property type="entry name" value="PreATP-grasp domain"/>
    <property type="match status" value="1"/>
</dbReference>
<dbReference type="InterPro" id="IPR005479">
    <property type="entry name" value="CPAse_ATP-bd"/>
</dbReference>
<feature type="domain" description="Biotin carboxylation" evidence="8">
    <location>
        <begin position="7"/>
        <end position="460"/>
    </location>
</feature>
<protein>
    <submittedName>
        <fullName evidence="10">Pyruvate carboxylase</fullName>
        <ecNumber evidence="10">6.4.1.1</ecNumber>
    </submittedName>
</protein>
<evidence type="ECO:0000256" key="2">
    <source>
        <dbReference type="ARBA" id="ARBA00022598"/>
    </source>
</evidence>
<dbReference type="InterPro" id="IPR013785">
    <property type="entry name" value="Aldolase_TIM"/>
</dbReference>
<dbReference type="PROSITE" id="PS50975">
    <property type="entry name" value="ATP_GRASP"/>
    <property type="match status" value="1"/>
</dbReference>
<dbReference type="InterPro" id="IPR016185">
    <property type="entry name" value="PreATP-grasp_dom_sf"/>
</dbReference>
<evidence type="ECO:0000313" key="10">
    <source>
        <dbReference type="EMBL" id="HIZ08637.1"/>
    </source>
</evidence>
<evidence type="ECO:0000259" key="9">
    <source>
        <dbReference type="PROSITE" id="PS50991"/>
    </source>
</evidence>
<dbReference type="Pfam" id="PF02786">
    <property type="entry name" value="CPSase_L_D2"/>
    <property type="match status" value="1"/>
</dbReference>
<dbReference type="PROSITE" id="PS50991">
    <property type="entry name" value="PYR_CT"/>
    <property type="match status" value="1"/>
</dbReference>
<accession>A0A9D2IGX8</accession>
<feature type="domain" description="ATP-grasp" evidence="7">
    <location>
        <begin position="127"/>
        <end position="324"/>
    </location>
</feature>
<dbReference type="CDD" id="cd07937">
    <property type="entry name" value="DRE_TIM_PC_TC_5S"/>
    <property type="match status" value="1"/>
</dbReference>
<dbReference type="AlphaFoldDB" id="A0A9D2IGX8"/>
<evidence type="ECO:0000256" key="3">
    <source>
        <dbReference type="ARBA" id="ARBA00022741"/>
    </source>
</evidence>
<dbReference type="Pfam" id="PF02436">
    <property type="entry name" value="PYC_OADA"/>
    <property type="match status" value="1"/>
</dbReference>
<dbReference type="PANTHER" id="PTHR43778">
    <property type="entry name" value="PYRUVATE CARBOXYLASE"/>
    <property type="match status" value="1"/>
</dbReference>
<dbReference type="Gene3D" id="3.30.470.20">
    <property type="entry name" value="ATP-grasp fold, B domain"/>
    <property type="match status" value="1"/>
</dbReference>
<dbReference type="InterPro" id="IPR003379">
    <property type="entry name" value="Carboxylase_cons_dom"/>
</dbReference>
<dbReference type="FunFam" id="3.30.1490.20:FF:000018">
    <property type="entry name" value="Biotin carboxylase"/>
    <property type="match status" value="1"/>
</dbReference>
<dbReference type="NCBIfam" id="NF009554">
    <property type="entry name" value="PRK12999.1"/>
    <property type="match status" value="1"/>
</dbReference>
<dbReference type="PROSITE" id="PS00867">
    <property type="entry name" value="CPSASE_2"/>
    <property type="match status" value="1"/>
</dbReference>
<dbReference type="Pfam" id="PF00289">
    <property type="entry name" value="Biotin_carb_N"/>
    <property type="match status" value="1"/>
</dbReference>
<dbReference type="InterPro" id="IPR005481">
    <property type="entry name" value="BC-like_N"/>
</dbReference>
<dbReference type="FunFam" id="3.30.470.20:FF:000012">
    <property type="entry name" value="Pyruvate carboxylase"/>
    <property type="match status" value="1"/>
</dbReference>
<dbReference type="GO" id="GO:0005524">
    <property type="term" value="F:ATP binding"/>
    <property type="evidence" value="ECO:0007669"/>
    <property type="project" value="UniProtKB-UniRule"/>
</dbReference>
<dbReference type="GO" id="GO:0005737">
    <property type="term" value="C:cytoplasm"/>
    <property type="evidence" value="ECO:0007669"/>
    <property type="project" value="TreeGrafter"/>
</dbReference>
<dbReference type="FunFam" id="3.20.20.70:FF:000033">
    <property type="entry name" value="Pyruvate carboxylase"/>
    <property type="match status" value="1"/>
</dbReference>
<dbReference type="SUPFAM" id="SSF56059">
    <property type="entry name" value="Glutathione synthetase ATP-binding domain-like"/>
    <property type="match status" value="1"/>
</dbReference>
<dbReference type="FunFam" id="3.40.50.20:FF:000010">
    <property type="entry name" value="Propionyl-CoA carboxylase subunit alpha"/>
    <property type="match status" value="1"/>
</dbReference>
<keyword evidence="10" id="KW-0670">Pyruvate</keyword>
<dbReference type="PANTHER" id="PTHR43778:SF2">
    <property type="entry name" value="PYRUVATE CARBOXYLASE, MITOCHONDRIAL"/>
    <property type="match status" value="1"/>
</dbReference>
<organism evidence="10 11">
    <name type="scientific">Candidatus Eubacterium avistercoris</name>
    <dbReference type="NCBI Taxonomy" id="2838567"/>
    <lineage>
        <taxon>Bacteria</taxon>
        <taxon>Bacillati</taxon>
        <taxon>Bacillota</taxon>
        <taxon>Clostridia</taxon>
        <taxon>Eubacteriales</taxon>
        <taxon>Eubacteriaceae</taxon>
        <taxon>Eubacterium</taxon>
    </lineage>
</organism>
<evidence type="ECO:0000259" key="7">
    <source>
        <dbReference type="PROSITE" id="PS50975"/>
    </source>
</evidence>
<dbReference type="InterPro" id="IPR011764">
    <property type="entry name" value="Biotin_carboxylation_dom"/>
</dbReference>
<evidence type="ECO:0000259" key="8">
    <source>
        <dbReference type="PROSITE" id="PS50979"/>
    </source>
</evidence>
<feature type="domain" description="Pyruvate carboxyltransferase" evidence="9">
    <location>
        <begin position="532"/>
        <end position="800"/>
    </location>
</feature>
<dbReference type="Pfam" id="PF00682">
    <property type="entry name" value="HMGL-like"/>
    <property type="match status" value="1"/>
</dbReference>
<dbReference type="InterPro" id="IPR005930">
    <property type="entry name" value="Pyruv_COase"/>
</dbReference>
<keyword evidence="5" id="KW-0092">Biotin</keyword>
<dbReference type="SUPFAM" id="SSF89000">
    <property type="entry name" value="post-HMGL domain-like"/>
    <property type="match status" value="1"/>
</dbReference>
<evidence type="ECO:0000313" key="11">
    <source>
        <dbReference type="Proteomes" id="UP000824024"/>
    </source>
</evidence>
<dbReference type="Gene3D" id="3.20.20.70">
    <property type="entry name" value="Aldolase class I"/>
    <property type="match status" value="1"/>
</dbReference>
<dbReference type="InterPro" id="IPR005482">
    <property type="entry name" value="Biotin_COase_C"/>
</dbReference>
<evidence type="ECO:0000256" key="1">
    <source>
        <dbReference type="ARBA" id="ARBA00001953"/>
    </source>
</evidence>
<evidence type="ECO:0000256" key="4">
    <source>
        <dbReference type="ARBA" id="ARBA00022840"/>
    </source>
</evidence>
<dbReference type="InterPro" id="IPR011054">
    <property type="entry name" value="Rudment_hybrid_motif"/>
</dbReference>
<evidence type="ECO:0000256" key="6">
    <source>
        <dbReference type="PROSITE-ProRule" id="PRU00409"/>
    </source>
</evidence>
<comment type="cofactor">
    <cofactor evidence="1">
        <name>biotin</name>
        <dbReference type="ChEBI" id="CHEBI:57586"/>
    </cofactor>
</comment>